<name>A0A4S4CB22_9BACL</name>
<sequence length="331" mass="36832">MAWTSTWKFTTRRSTVTTICKTRFEEGGWAVSLPLRMGEKAMDADRKALVGPEQWEVVVDGTLAEPQLNHPEGICSDGEGNLWCGGERGEIYRIDLKERRFEQVGSTNGFALGMNFDDRGRLYICDSKHRAVFRFTPSSGELAKISGGSANIPMRFPNYPAFDSRRRVLYVSDSYGFGQAGPGIWRIDVETLETELWCSRSFDFANGLALSPDGCSLYVAESRGERNIYRIPIGNRGEALEAEILVSVPGVILDGLVMSSGGRLYATCYEPSRIYRIDTFRPEEGLELVAEDPTAHELCHPTNGVLVGEDLYVCNLGRWHITRIPLAEVGV</sequence>
<accession>A0A4S4CB22</accession>
<dbReference type="Proteomes" id="UP000310636">
    <property type="component" value="Unassembled WGS sequence"/>
</dbReference>
<protein>
    <submittedName>
        <fullName evidence="4">SMP-30/gluconolactonase/LRE family protein</fullName>
    </submittedName>
</protein>
<evidence type="ECO:0000313" key="4">
    <source>
        <dbReference type="EMBL" id="THF84643.1"/>
    </source>
</evidence>
<comment type="similarity">
    <text evidence="1">Belongs to the SMP-30/CGR1 family.</text>
</comment>
<dbReference type="GO" id="GO:0016787">
    <property type="term" value="F:hydrolase activity"/>
    <property type="evidence" value="ECO:0007669"/>
    <property type="project" value="UniProtKB-KW"/>
</dbReference>
<feature type="domain" description="SMP-30/Gluconolactonase/LRE-like region" evidence="3">
    <location>
        <begin position="89"/>
        <end position="279"/>
    </location>
</feature>
<dbReference type="PANTHER" id="PTHR47572">
    <property type="entry name" value="LIPOPROTEIN-RELATED"/>
    <property type="match status" value="1"/>
</dbReference>
<keyword evidence="5" id="KW-1185">Reference proteome</keyword>
<dbReference type="OrthoDB" id="2633250at2"/>
<reference evidence="4 5" key="1">
    <citation type="submission" date="2019-04" db="EMBL/GenBank/DDBJ databases">
        <title>Cohnella sp. nov. isolated from preserved vegetables.</title>
        <authorList>
            <person name="Lin S.-Y."/>
            <person name="Hung M.-H."/>
            <person name="Young C.-C."/>
        </authorList>
    </citation>
    <scope>NUCLEOTIDE SEQUENCE [LARGE SCALE GENOMIC DNA]</scope>
    <source>
        <strain evidence="4 5">CC-MHH1044</strain>
    </source>
</reference>
<evidence type="ECO:0000256" key="1">
    <source>
        <dbReference type="ARBA" id="ARBA00008853"/>
    </source>
</evidence>
<proteinExistence type="inferred from homology"/>
<dbReference type="InterPro" id="IPR051262">
    <property type="entry name" value="SMP-30/CGR1_Lactonase"/>
</dbReference>
<evidence type="ECO:0000259" key="3">
    <source>
        <dbReference type="Pfam" id="PF08450"/>
    </source>
</evidence>
<keyword evidence="2" id="KW-0378">Hydrolase</keyword>
<evidence type="ECO:0000256" key="2">
    <source>
        <dbReference type="ARBA" id="ARBA00022801"/>
    </source>
</evidence>
<dbReference type="PANTHER" id="PTHR47572:SF4">
    <property type="entry name" value="LACTONASE DRP35"/>
    <property type="match status" value="1"/>
</dbReference>
<organism evidence="4 5">
    <name type="scientific">Cohnella fermenti</name>
    <dbReference type="NCBI Taxonomy" id="2565925"/>
    <lineage>
        <taxon>Bacteria</taxon>
        <taxon>Bacillati</taxon>
        <taxon>Bacillota</taxon>
        <taxon>Bacilli</taxon>
        <taxon>Bacillales</taxon>
        <taxon>Paenibacillaceae</taxon>
        <taxon>Cohnella</taxon>
    </lineage>
</organism>
<dbReference type="EMBL" id="SSOB01000001">
    <property type="protein sequence ID" value="THF84643.1"/>
    <property type="molecule type" value="Genomic_DNA"/>
</dbReference>
<dbReference type="InterPro" id="IPR011042">
    <property type="entry name" value="6-blade_b-propeller_TolB-like"/>
</dbReference>
<comment type="caution">
    <text evidence="4">The sequence shown here is derived from an EMBL/GenBank/DDBJ whole genome shotgun (WGS) entry which is preliminary data.</text>
</comment>
<gene>
    <name evidence="4" type="ORF">E6C55_01310</name>
</gene>
<dbReference type="SUPFAM" id="SSF63829">
    <property type="entry name" value="Calcium-dependent phosphotriesterase"/>
    <property type="match status" value="1"/>
</dbReference>
<dbReference type="AlphaFoldDB" id="A0A4S4CB22"/>
<evidence type="ECO:0000313" key="5">
    <source>
        <dbReference type="Proteomes" id="UP000310636"/>
    </source>
</evidence>
<dbReference type="Gene3D" id="2.120.10.30">
    <property type="entry name" value="TolB, C-terminal domain"/>
    <property type="match status" value="1"/>
</dbReference>
<dbReference type="Pfam" id="PF08450">
    <property type="entry name" value="SGL"/>
    <property type="match status" value="1"/>
</dbReference>
<dbReference type="InterPro" id="IPR013658">
    <property type="entry name" value="SGL"/>
</dbReference>